<protein>
    <submittedName>
        <fullName evidence="1">Uncharacterized protein</fullName>
    </submittedName>
</protein>
<name>K1XGS9_9BACT</name>
<reference evidence="1" key="1">
    <citation type="journal article" date="2012" name="Science">
        <title>Fermentation, hydrogen, and sulfur metabolism in multiple uncultivated bacterial phyla.</title>
        <authorList>
            <person name="Wrighton K.C."/>
            <person name="Thomas B.C."/>
            <person name="Sharon I."/>
            <person name="Miller C.S."/>
            <person name="Castelle C.J."/>
            <person name="VerBerkmoes N.C."/>
            <person name="Wilkins M.J."/>
            <person name="Hettich R.L."/>
            <person name="Lipton M.S."/>
            <person name="Williams K.H."/>
            <person name="Long P.E."/>
            <person name="Banfield J.F."/>
        </authorList>
    </citation>
    <scope>NUCLEOTIDE SEQUENCE [LARGE SCALE GENOMIC DNA]</scope>
</reference>
<organism evidence="1">
    <name type="scientific">uncultured bacterium</name>
    <name type="common">gcode 4</name>
    <dbReference type="NCBI Taxonomy" id="1234023"/>
    <lineage>
        <taxon>Bacteria</taxon>
        <taxon>environmental samples</taxon>
    </lineage>
</organism>
<dbReference type="EMBL" id="AMFJ01034386">
    <property type="protein sequence ID" value="EKD29495.1"/>
    <property type="molecule type" value="Genomic_DNA"/>
</dbReference>
<gene>
    <name evidence="1" type="ORF">ACD_78C00386G0001</name>
</gene>
<proteinExistence type="predicted"/>
<comment type="caution">
    <text evidence="1">The sequence shown here is derived from an EMBL/GenBank/DDBJ whole genome shotgun (WGS) entry which is preliminary data.</text>
</comment>
<feature type="non-terminal residue" evidence="1">
    <location>
        <position position="23"/>
    </location>
</feature>
<accession>K1XGS9</accession>
<sequence>MSGELVHTDAPGGCDIERLFLSE</sequence>
<dbReference type="AlphaFoldDB" id="K1XGS9"/>
<evidence type="ECO:0000313" key="1">
    <source>
        <dbReference type="EMBL" id="EKD29495.1"/>
    </source>
</evidence>